<gene>
    <name evidence="1" type="ORF">METZ01_LOCUS65688</name>
</gene>
<dbReference type="EMBL" id="UINC01004235">
    <property type="protein sequence ID" value="SVA12834.1"/>
    <property type="molecule type" value="Genomic_DNA"/>
</dbReference>
<dbReference type="AlphaFoldDB" id="A0A381TAU4"/>
<evidence type="ECO:0000313" key="1">
    <source>
        <dbReference type="EMBL" id="SVA12834.1"/>
    </source>
</evidence>
<protein>
    <submittedName>
        <fullName evidence="1">Uncharacterized protein</fullName>
    </submittedName>
</protein>
<proteinExistence type="predicted"/>
<name>A0A381TAU4_9ZZZZ</name>
<sequence>MDQVNWINTTAHPVMTPVQSFKFQS</sequence>
<reference evidence="1" key="1">
    <citation type="submission" date="2018-05" db="EMBL/GenBank/DDBJ databases">
        <authorList>
            <person name="Lanie J.A."/>
            <person name="Ng W.-L."/>
            <person name="Kazmierczak K.M."/>
            <person name="Andrzejewski T.M."/>
            <person name="Davidsen T.M."/>
            <person name="Wayne K.J."/>
            <person name="Tettelin H."/>
            <person name="Glass J.I."/>
            <person name="Rusch D."/>
            <person name="Podicherti R."/>
            <person name="Tsui H.-C.T."/>
            <person name="Winkler M.E."/>
        </authorList>
    </citation>
    <scope>NUCLEOTIDE SEQUENCE</scope>
</reference>
<accession>A0A381TAU4</accession>
<organism evidence="1">
    <name type="scientific">marine metagenome</name>
    <dbReference type="NCBI Taxonomy" id="408172"/>
    <lineage>
        <taxon>unclassified sequences</taxon>
        <taxon>metagenomes</taxon>
        <taxon>ecological metagenomes</taxon>
    </lineage>
</organism>